<accession>R0JMB1</accession>
<dbReference type="Proteomes" id="UP000296049">
    <property type="component" value="Unassembled WGS sequence"/>
</dbReference>
<dbReference type="EMBL" id="KB743493">
    <property type="protein sequence ID" value="EOA98460.1"/>
    <property type="molecule type" value="Genomic_DNA"/>
</dbReference>
<gene>
    <name evidence="1" type="ORF">Anapl_07631</name>
</gene>
<evidence type="ECO:0000313" key="1">
    <source>
        <dbReference type="EMBL" id="EOA98460.1"/>
    </source>
</evidence>
<sequence length="124" mass="14202">MGALGYAYTKMPAVDKYKPNSIKNAIRYRFQIKAKYYRNLTVLEKAKFTLKYNSFLPYQGNHFSDRRISMSQHDEAHTERPLTSKDVNSTCYKICSGNQVHQCPKVRSQPPSATYSLTAVSIPT</sequence>
<name>R0JMB1_ANAPL</name>
<organism evidence="1 2">
    <name type="scientific">Anas platyrhynchos</name>
    <name type="common">Mallard</name>
    <name type="synonym">Anas boschas</name>
    <dbReference type="NCBI Taxonomy" id="8839"/>
    <lineage>
        <taxon>Eukaryota</taxon>
        <taxon>Metazoa</taxon>
        <taxon>Chordata</taxon>
        <taxon>Craniata</taxon>
        <taxon>Vertebrata</taxon>
        <taxon>Euteleostomi</taxon>
        <taxon>Archelosauria</taxon>
        <taxon>Archosauria</taxon>
        <taxon>Dinosauria</taxon>
        <taxon>Saurischia</taxon>
        <taxon>Theropoda</taxon>
        <taxon>Coelurosauria</taxon>
        <taxon>Aves</taxon>
        <taxon>Neognathae</taxon>
        <taxon>Galloanserae</taxon>
        <taxon>Anseriformes</taxon>
        <taxon>Anatidae</taxon>
        <taxon>Anatinae</taxon>
        <taxon>Anas</taxon>
    </lineage>
</organism>
<protein>
    <submittedName>
        <fullName evidence="1">Uncharacterized protein</fullName>
    </submittedName>
</protein>
<evidence type="ECO:0000313" key="2">
    <source>
        <dbReference type="Proteomes" id="UP000296049"/>
    </source>
</evidence>
<dbReference type="AlphaFoldDB" id="R0JMB1"/>
<keyword evidence="2" id="KW-1185">Reference proteome</keyword>
<proteinExistence type="predicted"/>
<reference evidence="2" key="1">
    <citation type="journal article" date="2013" name="Nat. Genet.">
        <title>The duck genome and transcriptome provide insight into an avian influenza virus reservoir species.</title>
        <authorList>
            <person name="Huang Y."/>
            <person name="Li Y."/>
            <person name="Burt D.W."/>
            <person name="Chen H."/>
            <person name="Zhang Y."/>
            <person name="Qian W."/>
            <person name="Kim H."/>
            <person name="Gan S."/>
            <person name="Zhao Y."/>
            <person name="Li J."/>
            <person name="Yi K."/>
            <person name="Feng H."/>
            <person name="Zhu P."/>
            <person name="Li B."/>
            <person name="Liu Q."/>
            <person name="Fairley S."/>
            <person name="Magor K.E."/>
            <person name="Du Z."/>
            <person name="Hu X."/>
            <person name="Goodman L."/>
            <person name="Tafer H."/>
            <person name="Vignal A."/>
            <person name="Lee T."/>
            <person name="Kim K.W."/>
            <person name="Sheng Z."/>
            <person name="An Y."/>
            <person name="Searle S."/>
            <person name="Herrero J."/>
            <person name="Groenen M.A."/>
            <person name="Crooijmans R.P."/>
            <person name="Faraut T."/>
            <person name="Cai Q."/>
            <person name="Webster R.G."/>
            <person name="Aldridge J.R."/>
            <person name="Warren W.C."/>
            <person name="Bartschat S."/>
            <person name="Kehr S."/>
            <person name="Marz M."/>
            <person name="Stadler P.F."/>
            <person name="Smith J."/>
            <person name="Kraus R.H."/>
            <person name="Zhao Y."/>
            <person name="Ren L."/>
            <person name="Fei J."/>
            <person name="Morisson M."/>
            <person name="Kaiser P."/>
            <person name="Griffin D.K."/>
            <person name="Rao M."/>
            <person name="Pitel F."/>
            <person name="Wang J."/>
            <person name="Li N."/>
        </authorList>
    </citation>
    <scope>NUCLEOTIDE SEQUENCE [LARGE SCALE GENOMIC DNA]</scope>
</reference>